<name>A0A8C9FBC8_PAVCR</name>
<dbReference type="AlphaFoldDB" id="A0A8C9FBC8"/>
<evidence type="ECO:0000313" key="2">
    <source>
        <dbReference type="Ensembl" id="ENSPSTP00000012402.1"/>
    </source>
</evidence>
<keyword evidence="1" id="KW-0812">Transmembrane</keyword>
<feature type="transmembrane region" description="Helical" evidence="1">
    <location>
        <begin position="12"/>
        <end position="35"/>
    </location>
</feature>
<proteinExistence type="predicted"/>
<keyword evidence="1" id="KW-0472">Membrane</keyword>
<keyword evidence="1" id="KW-1133">Transmembrane helix</keyword>
<protein>
    <submittedName>
        <fullName evidence="2">Uncharacterized protein</fullName>
    </submittedName>
</protein>
<dbReference type="Pfam" id="PF15202">
    <property type="entry name" value="Adipogenin"/>
    <property type="match status" value="1"/>
</dbReference>
<reference evidence="2" key="1">
    <citation type="submission" date="2025-08" db="UniProtKB">
        <authorList>
            <consortium name="Ensembl"/>
        </authorList>
    </citation>
    <scope>IDENTIFICATION</scope>
</reference>
<sequence>MKYPPVPLVTELTLPIFFCLSLPYVLTLIIIVIWLRLLPNGGKQQWSRRYSPQLRLIFQSPFLFCHRVLMHFFDSQLLFFSFNV</sequence>
<reference evidence="2" key="2">
    <citation type="submission" date="2025-09" db="UniProtKB">
        <authorList>
            <consortium name="Ensembl"/>
        </authorList>
    </citation>
    <scope>IDENTIFICATION</scope>
</reference>
<dbReference type="GO" id="GO:0045444">
    <property type="term" value="P:fat cell differentiation"/>
    <property type="evidence" value="ECO:0007669"/>
    <property type="project" value="InterPro"/>
</dbReference>
<dbReference type="Proteomes" id="UP000694428">
    <property type="component" value="Unplaced"/>
</dbReference>
<dbReference type="Ensembl" id="ENSPSTT00000013006.1">
    <property type="protein sequence ID" value="ENSPSTP00000012402.1"/>
    <property type="gene ID" value="ENSPSTG00000008754.1"/>
</dbReference>
<evidence type="ECO:0000313" key="3">
    <source>
        <dbReference type="Proteomes" id="UP000694428"/>
    </source>
</evidence>
<dbReference type="InterPro" id="IPR027938">
    <property type="entry name" value="Adipogenin"/>
</dbReference>
<keyword evidence="3" id="KW-1185">Reference proteome</keyword>
<organism evidence="2 3">
    <name type="scientific">Pavo cristatus</name>
    <name type="common">Indian peafowl</name>
    <name type="synonym">Blue peafowl</name>
    <dbReference type="NCBI Taxonomy" id="9049"/>
    <lineage>
        <taxon>Eukaryota</taxon>
        <taxon>Metazoa</taxon>
        <taxon>Chordata</taxon>
        <taxon>Craniata</taxon>
        <taxon>Vertebrata</taxon>
        <taxon>Euteleostomi</taxon>
        <taxon>Archelosauria</taxon>
        <taxon>Archosauria</taxon>
        <taxon>Dinosauria</taxon>
        <taxon>Saurischia</taxon>
        <taxon>Theropoda</taxon>
        <taxon>Coelurosauria</taxon>
        <taxon>Aves</taxon>
        <taxon>Neognathae</taxon>
        <taxon>Galloanserae</taxon>
        <taxon>Galliformes</taxon>
        <taxon>Phasianidae</taxon>
        <taxon>Phasianinae</taxon>
        <taxon>Pavo</taxon>
    </lineage>
</organism>
<accession>A0A8C9FBC8</accession>
<evidence type="ECO:0000256" key="1">
    <source>
        <dbReference type="SAM" id="Phobius"/>
    </source>
</evidence>